<evidence type="ECO:0000256" key="1">
    <source>
        <dbReference type="SAM" id="MobiDB-lite"/>
    </source>
</evidence>
<organism evidence="2 3">
    <name type="scientific">Striga asiatica</name>
    <name type="common">Asiatic witchweed</name>
    <name type="synonym">Buchnera asiatica</name>
    <dbReference type="NCBI Taxonomy" id="4170"/>
    <lineage>
        <taxon>Eukaryota</taxon>
        <taxon>Viridiplantae</taxon>
        <taxon>Streptophyta</taxon>
        <taxon>Embryophyta</taxon>
        <taxon>Tracheophyta</taxon>
        <taxon>Spermatophyta</taxon>
        <taxon>Magnoliopsida</taxon>
        <taxon>eudicotyledons</taxon>
        <taxon>Gunneridae</taxon>
        <taxon>Pentapetalae</taxon>
        <taxon>asterids</taxon>
        <taxon>lamiids</taxon>
        <taxon>Lamiales</taxon>
        <taxon>Orobanchaceae</taxon>
        <taxon>Buchnereae</taxon>
        <taxon>Striga</taxon>
    </lineage>
</organism>
<sequence length="171" mass="18823">MGGRRSSCVETQKADNQNTGGGATRFEVVTNAQIEHVTIEPQIWSLTRDDHGQRGRQAGWRISVEGGQATSDNPTPGSGVVTKPDNSSMPHPAKFVSKHVTLTWSHIPRQSYPTWSDSIGAQFATWVRGICLRGCVSLDRSPCSWSHKTLNYGYLHVADVRKTCGGWDEEN</sequence>
<feature type="region of interest" description="Disordered" evidence="1">
    <location>
        <begin position="1"/>
        <end position="24"/>
    </location>
</feature>
<accession>A0A5A7RFN2</accession>
<keyword evidence="3" id="KW-1185">Reference proteome</keyword>
<dbReference type="EMBL" id="BKCP01012403">
    <property type="protein sequence ID" value="GER55979.1"/>
    <property type="molecule type" value="Genomic_DNA"/>
</dbReference>
<reference evidence="3" key="1">
    <citation type="journal article" date="2019" name="Curr. Biol.">
        <title>Genome Sequence of Striga asiatica Provides Insight into the Evolution of Plant Parasitism.</title>
        <authorList>
            <person name="Yoshida S."/>
            <person name="Kim S."/>
            <person name="Wafula E.K."/>
            <person name="Tanskanen J."/>
            <person name="Kim Y.M."/>
            <person name="Honaas L."/>
            <person name="Yang Z."/>
            <person name="Spallek T."/>
            <person name="Conn C.E."/>
            <person name="Ichihashi Y."/>
            <person name="Cheong K."/>
            <person name="Cui S."/>
            <person name="Der J.P."/>
            <person name="Gundlach H."/>
            <person name="Jiao Y."/>
            <person name="Hori C."/>
            <person name="Ishida J.K."/>
            <person name="Kasahara H."/>
            <person name="Kiba T."/>
            <person name="Kim M.S."/>
            <person name="Koo N."/>
            <person name="Laohavisit A."/>
            <person name="Lee Y.H."/>
            <person name="Lumba S."/>
            <person name="McCourt P."/>
            <person name="Mortimer J.C."/>
            <person name="Mutuku J.M."/>
            <person name="Nomura T."/>
            <person name="Sasaki-Sekimoto Y."/>
            <person name="Seto Y."/>
            <person name="Wang Y."/>
            <person name="Wakatake T."/>
            <person name="Sakakibara H."/>
            <person name="Demura T."/>
            <person name="Yamaguchi S."/>
            <person name="Yoneyama K."/>
            <person name="Manabe R.I."/>
            <person name="Nelson D.C."/>
            <person name="Schulman A.H."/>
            <person name="Timko M.P."/>
            <person name="dePamphilis C.W."/>
            <person name="Choi D."/>
            <person name="Shirasu K."/>
        </authorList>
    </citation>
    <scope>NUCLEOTIDE SEQUENCE [LARGE SCALE GENOMIC DNA]</scope>
    <source>
        <strain evidence="3">cv. UVA1</strain>
    </source>
</reference>
<evidence type="ECO:0000313" key="3">
    <source>
        <dbReference type="Proteomes" id="UP000325081"/>
    </source>
</evidence>
<dbReference type="Proteomes" id="UP000325081">
    <property type="component" value="Unassembled WGS sequence"/>
</dbReference>
<protein>
    <submittedName>
        <fullName evidence="2">Glutamate decarboxylase 2</fullName>
    </submittedName>
</protein>
<name>A0A5A7RFN2_STRAF</name>
<proteinExistence type="predicted"/>
<evidence type="ECO:0000313" key="2">
    <source>
        <dbReference type="EMBL" id="GER55979.1"/>
    </source>
</evidence>
<comment type="caution">
    <text evidence="2">The sequence shown here is derived from an EMBL/GenBank/DDBJ whole genome shotgun (WGS) entry which is preliminary data.</text>
</comment>
<feature type="region of interest" description="Disordered" evidence="1">
    <location>
        <begin position="62"/>
        <end position="90"/>
    </location>
</feature>
<feature type="compositionally biased region" description="Polar residues" evidence="1">
    <location>
        <begin position="8"/>
        <end position="18"/>
    </location>
</feature>
<dbReference type="AlphaFoldDB" id="A0A5A7RFN2"/>
<gene>
    <name evidence="2" type="ORF">STAS_33679</name>
</gene>